<dbReference type="InterPro" id="IPR050309">
    <property type="entry name" value="Type-B_Carboxylest/Lipase"/>
</dbReference>
<dbReference type="InterPro" id="IPR002018">
    <property type="entry name" value="CarbesteraseB"/>
</dbReference>
<accession>K6WQ51</accession>
<dbReference type="Pfam" id="PF00135">
    <property type="entry name" value="COesterase"/>
    <property type="match status" value="1"/>
</dbReference>
<dbReference type="InterPro" id="IPR029058">
    <property type="entry name" value="AB_hydrolase_fold"/>
</dbReference>
<keyword evidence="3" id="KW-1185">Reference proteome</keyword>
<dbReference type="ESTHER" id="9mico-k6wq51">
    <property type="family name" value="Carb_B_Bacteria"/>
</dbReference>
<evidence type="ECO:0000313" key="3">
    <source>
        <dbReference type="Proteomes" id="UP000008366"/>
    </source>
</evidence>
<comment type="caution">
    <text evidence="2">The sequence shown here is derived from an EMBL/GenBank/DDBJ whole genome shotgun (WGS) entry which is preliminary data.</text>
</comment>
<dbReference type="EMBL" id="BAHD01000029">
    <property type="protein sequence ID" value="GAB95941.1"/>
    <property type="molecule type" value="Genomic_DNA"/>
</dbReference>
<feature type="domain" description="Carboxylesterase type B" evidence="1">
    <location>
        <begin position="26"/>
        <end position="311"/>
    </location>
</feature>
<protein>
    <submittedName>
        <fullName evidence="2">Putative carboxylesterase</fullName>
    </submittedName>
</protein>
<dbReference type="AlphaFoldDB" id="K6WQ51"/>
<dbReference type="Proteomes" id="UP000008366">
    <property type="component" value="Unassembled WGS sequence"/>
</dbReference>
<dbReference type="STRING" id="1184609.KILIM_029_00510"/>
<dbReference type="SUPFAM" id="SSF53474">
    <property type="entry name" value="alpha/beta-Hydrolases"/>
    <property type="match status" value="1"/>
</dbReference>
<dbReference type="Gene3D" id="3.40.50.1820">
    <property type="entry name" value="alpha/beta hydrolase"/>
    <property type="match status" value="1"/>
</dbReference>
<dbReference type="RefSeq" id="WP_006592473.1">
    <property type="nucleotide sequence ID" value="NZ_BAHD01000029.1"/>
</dbReference>
<gene>
    <name evidence="2" type="ORF">KILIM_029_00510</name>
</gene>
<sequence>MQTTVTFTPECGPVHGWHDGELLRANGIPYARADRFALPSPTPPWVEPLPATEPAPACPQPPVEFLDEVLGGFSSVSGHDEHCQRLSVTMPGDVRPGEALPVMVWVHGGSYVFGAGDVGCMDPAPLVREQRVVVVTVTYRLGLFGFLGDGVSRPANLGLFDLLEALRWVQRNIAAFGGDPGNVTAFGQSAGADAIAHLMATRESRGLFRRVILQSPPLGIRRGRARMNAAMMRVASSLTAQTPVAQVVRLTGPVLRVGSRFGLKGAMSFGPQAGHAPLPAEAQVEAAWDAVAPHVDVLIGYARDEAELFLQRPGPLRAVFDRPRVGPWLSARIRNRTTEAVYGRACREFAARHARAGGNAWSYLITWAAPGNPFGAAHTIDLPLLFGDEATWRDATLVAGATWEELQAAARPVRALWADFARGTTPADSTQIPDTLTCTRA</sequence>
<evidence type="ECO:0000313" key="2">
    <source>
        <dbReference type="EMBL" id="GAB95941.1"/>
    </source>
</evidence>
<dbReference type="eggNOG" id="COG2272">
    <property type="taxonomic scope" value="Bacteria"/>
</dbReference>
<evidence type="ECO:0000259" key="1">
    <source>
        <dbReference type="Pfam" id="PF00135"/>
    </source>
</evidence>
<reference evidence="2 3" key="1">
    <citation type="submission" date="2012-08" db="EMBL/GenBank/DDBJ databases">
        <title>Whole genome shotgun sequence of Kineosphaera limosa NBRC 100340.</title>
        <authorList>
            <person name="Yoshida I."/>
            <person name="Isaki S."/>
            <person name="Hosoyama A."/>
            <person name="Tsuchikane K."/>
            <person name="Katsumata H."/>
            <person name="Ando Y."/>
            <person name="Ohji S."/>
            <person name="Hamada M."/>
            <person name="Tamura T."/>
            <person name="Yamazoe A."/>
            <person name="Yamazaki S."/>
            <person name="Fujita N."/>
        </authorList>
    </citation>
    <scope>NUCLEOTIDE SEQUENCE [LARGE SCALE GENOMIC DNA]</scope>
    <source>
        <strain evidence="2 3">NBRC 100340</strain>
    </source>
</reference>
<name>K6WQ51_9MICO</name>
<organism evidence="2 3">
    <name type="scientific">Kineosphaera limosa NBRC 100340</name>
    <dbReference type="NCBI Taxonomy" id="1184609"/>
    <lineage>
        <taxon>Bacteria</taxon>
        <taxon>Bacillati</taxon>
        <taxon>Actinomycetota</taxon>
        <taxon>Actinomycetes</taxon>
        <taxon>Micrococcales</taxon>
        <taxon>Dermatophilaceae</taxon>
        <taxon>Kineosphaera</taxon>
    </lineage>
</organism>
<dbReference type="PANTHER" id="PTHR11559">
    <property type="entry name" value="CARBOXYLESTERASE"/>
    <property type="match status" value="1"/>
</dbReference>
<proteinExistence type="predicted"/>